<dbReference type="InterPro" id="IPR016032">
    <property type="entry name" value="Sig_transdc_resp-reg_C-effctor"/>
</dbReference>
<dbReference type="InterPro" id="IPR000792">
    <property type="entry name" value="Tscrpt_reg_LuxR_C"/>
</dbReference>
<dbReference type="RefSeq" id="WP_157304132.1">
    <property type="nucleotide sequence ID" value="NZ_WRXN01000001.1"/>
</dbReference>
<feature type="modified residue" description="4-aspartylphosphate" evidence="5">
    <location>
        <position position="58"/>
    </location>
</feature>
<dbReference type="GO" id="GO:0003677">
    <property type="term" value="F:DNA binding"/>
    <property type="evidence" value="ECO:0007669"/>
    <property type="project" value="UniProtKB-KW"/>
</dbReference>
<dbReference type="SUPFAM" id="SSF52172">
    <property type="entry name" value="CheY-like"/>
    <property type="match status" value="1"/>
</dbReference>
<proteinExistence type="predicted"/>
<evidence type="ECO:0000313" key="9">
    <source>
        <dbReference type="Proteomes" id="UP000461730"/>
    </source>
</evidence>
<feature type="domain" description="Response regulatory" evidence="7">
    <location>
        <begin position="7"/>
        <end position="123"/>
    </location>
</feature>
<dbReference type="AlphaFoldDB" id="A0A7K1TXB1"/>
<dbReference type="Gene3D" id="3.40.50.2300">
    <property type="match status" value="1"/>
</dbReference>
<dbReference type="PROSITE" id="PS50043">
    <property type="entry name" value="HTH_LUXR_2"/>
    <property type="match status" value="1"/>
</dbReference>
<dbReference type="PANTHER" id="PTHR43214:SF41">
    <property type="entry name" value="NITRATE_NITRITE RESPONSE REGULATOR PROTEIN NARP"/>
    <property type="match status" value="1"/>
</dbReference>
<dbReference type="EMBL" id="WRXN01000001">
    <property type="protein sequence ID" value="MVT06744.1"/>
    <property type="molecule type" value="Genomic_DNA"/>
</dbReference>
<keyword evidence="3" id="KW-0238">DNA-binding</keyword>
<dbReference type="GO" id="GO:0000160">
    <property type="term" value="P:phosphorelay signal transduction system"/>
    <property type="evidence" value="ECO:0007669"/>
    <property type="project" value="InterPro"/>
</dbReference>
<dbReference type="Pfam" id="PF00072">
    <property type="entry name" value="Response_reg"/>
    <property type="match status" value="1"/>
</dbReference>
<dbReference type="InterPro" id="IPR001789">
    <property type="entry name" value="Sig_transdc_resp-reg_receiver"/>
</dbReference>
<dbReference type="PANTHER" id="PTHR43214">
    <property type="entry name" value="TWO-COMPONENT RESPONSE REGULATOR"/>
    <property type="match status" value="1"/>
</dbReference>
<evidence type="ECO:0000256" key="2">
    <source>
        <dbReference type="ARBA" id="ARBA00023015"/>
    </source>
</evidence>
<dbReference type="PROSITE" id="PS00622">
    <property type="entry name" value="HTH_LUXR_1"/>
    <property type="match status" value="1"/>
</dbReference>
<organism evidence="8 9">
    <name type="scientific">Chitinophaga tropicalis</name>
    <dbReference type="NCBI Taxonomy" id="2683588"/>
    <lineage>
        <taxon>Bacteria</taxon>
        <taxon>Pseudomonadati</taxon>
        <taxon>Bacteroidota</taxon>
        <taxon>Chitinophagia</taxon>
        <taxon>Chitinophagales</taxon>
        <taxon>Chitinophagaceae</taxon>
        <taxon>Chitinophaga</taxon>
    </lineage>
</organism>
<gene>
    <name evidence="8" type="ORF">GO493_00620</name>
</gene>
<dbReference type="PRINTS" id="PR00038">
    <property type="entry name" value="HTHLUXR"/>
</dbReference>
<evidence type="ECO:0000256" key="1">
    <source>
        <dbReference type="ARBA" id="ARBA00022553"/>
    </source>
</evidence>
<comment type="caution">
    <text evidence="8">The sequence shown here is derived from an EMBL/GenBank/DDBJ whole genome shotgun (WGS) entry which is preliminary data.</text>
</comment>
<dbReference type="SMART" id="SM00421">
    <property type="entry name" value="HTH_LUXR"/>
    <property type="match status" value="1"/>
</dbReference>
<reference evidence="8 9" key="1">
    <citation type="submission" date="2019-12" db="EMBL/GenBank/DDBJ databases">
        <title>Chitinophaga sp. strain ysch24 (GDMCC 1.1355), whole genome shotgun sequence.</title>
        <authorList>
            <person name="Zhang X."/>
        </authorList>
    </citation>
    <scope>NUCLEOTIDE SEQUENCE [LARGE SCALE GENOMIC DNA]</scope>
    <source>
        <strain evidence="9">ysch24</strain>
    </source>
</reference>
<evidence type="ECO:0000256" key="4">
    <source>
        <dbReference type="ARBA" id="ARBA00023163"/>
    </source>
</evidence>
<dbReference type="InterPro" id="IPR011006">
    <property type="entry name" value="CheY-like_superfamily"/>
</dbReference>
<feature type="domain" description="HTH luxR-type" evidence="6">
    <location>
        <begin position="142"/>
        <end position="207"/>
    </location>
</feature>
<protein>
    <submittedName>
        <fullName evidence="8">Response regulator</fullName>
    </submittedName>
</protein>
<sequence>MNNESISLLIVDDHPVVIAGIRSLLQDIENVTIAGSCHNGASAKEFLQQHHADIILLDINLPDISGIDLCLELRKKYPHLRILALSNHSEKSMVARMLENGASGYLLKNASTAELQEAIRDAMNDRLFFSNDVARKMLDTSTNVSLPQLTRREKEILKLIAEGLTSQTIASTLNISQLTVDTHRRNMIQKFNVSSMTAVVKIAMDHSMI</sequence>
<evidence type="ECO:0000259" key="6">
    <source>
        <dbReference type="PROSITE" id="PS50043"/>
    </source>
</evidence>
<dbReference type="PROSITE" id="PS50110">
    <property type="entry name" value="RESPONSE_REGULATORY"/>
    <property type="match status" value="1"/>
</dbReference>
<dbReference type="Proteomes" id="UP000461730">
    <property type="component" value="Unassembled WGS sequence"/>
</dbReference>
<name>A0A7K1TXB1_9BACT</name>
<dbReference type="InterPro" id="IPR058245">
    <property type="entry name" value="NreC/VraR/RcsB-like_REC"/>
</dbReference>
<evidence type="ECO:0000256" key="5">
    <source>
        <dbReference type="PROSITE-ProRule" id="PRU00169"/>
    </source>
</evidence>
<evidence type="ECO:0000313" key="8">
    <source>
        <dbReference type="EMBL" id="MVT06744.1"/>
    </source>
</evidence>
<dbReference type="CDD" id="cd17535">
    <property type="entry name" value="REC_NarL-like"/>
    <property type="match status" value="1"/>
</dbReference>
<dbReference type="SUPFAM" id="SSF46894">
    <property type="entry name" value="C-terminal effector domain of the bipartite response regulators"/>
    <property type="match status" value="1"/>
</dbReference>
<evidence type="ECO:0000259" key="7">
    <source>
        <dbReference type="PROSITE" id="PS50110"/>
    </source>
</evidence>
<keyword evidence="4" id="KW-0804">Transcription</keyword>
<dbReference type="InterPro" id="IPR039420">
    <property type="entry name" value="WalR-like"/>
</dbReference>
<dbReference type="CDD" id="cd06170">
    <property type="entry name" value="LuxR_C_like"/>
    <property type="match status" value="1"/>
</dbReference>
<dbReference type="GO" id="GO:0006355">
    <property type="term" value="P:regulation of DNA-templated transcription"/>
    <property type="evidence" value="ECO:0007669"/>
    <property type="project" value="InterPro"/>
</dbReference>
<keyword evidence="2" id="KW-0805">Transcription regulation</keyword>
<accession>A0A7K1TXB1</accession>
<dbReference type="Pfam" id="PF00196">
    <property type="entry name" value="GerE"/>
    <property type="match status" value="1"/>
</dbReference>
<keyword evidence="1 5" id="KW-0597">Phosphoprotein</keyword>
<dbReference type="SMART" id="SM00448">
    <property type="entry name" value="REC"/>
    <property type="match status" value="1"/>
</dbReference>
<keyword evidence="9" id="KW-1185">Reference proteome</keyword>
<evidence type="ECO:0000256" key="3">
    <source>
        <dbReference type="ARBA" id="ARBA00023125"/>
    </source>
</evidence>